<dbReference type="Pfam" id="PF13499">
    <property type="entry name" value="EF-hand_7"/>
    <property type="match status" value="1"/>
</dbReference>
<evidence type="ECO:0000256" key="14">
    <source>
        <dbReference type="ARBA" id="ARBA00023242"/>
    </source>
</evidence>
<dbReference type="CDD" id="cd00051">
    <property type="entry name" value="EFh"/>
    <property type="match status" value="1"/>
</dbReference>
<reference evidence="18" key="2">
    <citation type="submission" date="2025-09" db="UniProtKB">
        <authorList>
            <consortium name="Ensembl"/>
        </authorList>
    </citation>
    <scope>IDENTIFICATION</scope>
</reference>
<dbReference type="InterPro" id="IPR002048">
    <property type="entry name" value="EF_hand_dom"/>
</dbReference>
<keyword evidence="11" id="KW-0106">Calcium</keyword>
<dbReference type="GeneTree" id="ENSGT00940000154629"/>
<keyword evidence="4" id="KW-0813">Transport</keyword>
<dbReference type="SMART" id="SM00054">
    <property type="entry name" value="EFh"/>
    <property type="match status" value="3"/>
</dbReference>
<dbReference type="GO" id="GO:0005737">
    <property type="term" value="C:cytoplasm"/>
    <property type="evidence" value="ECO:0007669"/>
    <property type="project" value="UniProtKB-SubCell"/>
</dbReference>
<dbReference type="GO" id="GO:0005509">
    <property type="term" value="F:calcium ion binding"/>
    <property type="evidence" value="ECO:0007669"/>
    <property type="project" value="InterPro"/>
</dbReference>
<evidence type="ECO:0000259" key="17">
    <source>
        <dbReference type="PROSITE" id="PS50222"/>
    </source>
</evidence>
<sequence>MGSSSSSLSHIPDGQQLMGETGFSAAHLLRLHERFELLDKDSRGHLRPEDFEEIRELTENPVGGRIIGAFFPPEKETLDFPSFVRILAHFRPTGKNRSRDRTQPEPANSRTGKLKFAFKLYDQDRDGKISRDELLQVQFPTITNTKHHCFIKQVEKVTSQIEQCIICIETDLLHMCVQVLRAMLGLQVTEEQLQSIAERAIQEADLNSDGAISFDEFKKVTRRKSLKPSENSSLIFGFFVVTGESGH</sequence>
<dbReference type="InterPro" id="IPR051875">
    <property type="entry name" value="Calcineurin_B_homologous"/>
</dbReference>
<comment type="subcellular location">
    <subcellularLocation>
        <location evidence="2">Cell membrane</location>
    </subcellularLocation>
    <subcellularLocation>
        <location evidence="3">Cytoplasm</location>
    </subcellularLocation>
    <subcellularLocation>
        <location evidence="1">Nucleus</location>
    </subcellularLocation>
</comment>
<evidence type="ECO:0000256" key="8">
    <source>
        <dbReference type="ARBA" id="ARBA00022707"/>
    </source>
</evidence>
<feature type="domain" description="EF-hand" evidence="17">
    <location>
        <begin position="109"/>
        <end position="144"/>
    </location>
</feature>
<keyword evidence="13" id="KW-0472">Membrane</keyword>
<evidence type="ECO:0000256" key="2">
    <source>
        <dbReference type="ARBA" id="ARBA00004236"/>
    </source>
</evidence>
<keyword evidence="5" id="KW-1003">Cell membrane</keyword>
<dbReference type="GO" id="GO:0015031">
    <property type="term" value="P:protein transport"/>
    <property type="evidence" value="ECO:0007669"/>
    <property type="project" value="UniProtKB-KW"/>
</dbReference>
<evidence type="ECO:0000313" key="19">
    <source>
        <dbReference type="Proteomes" id="UP000261560"/>
    </source>
</evidence>
<evidence type="ECO:0000256" key="5">
    <source>
        <dbReference type="ARBA" id="ARBA00022475"/>
    </source>
</evidence>
<name>A0A3B3CJP3_ORYME</name>
<evidence type="ECO:0000256" key="11">
    <source>
        <dbReference type="ARBA" id="ARBA00022837"/>
    </source>
</evidence>
<dbReference type="PANTHER" id="PTHR46002">
    <property type="entry name" value="EG:114D9.1 PROTEIN-RELATED"/>
    <property type="match status" value="1"/>
</dbReference>
<dbReference type="STRING" id="30732.ENSOMEP00000018088"/>
<dbReference type="Proteomes" id="UP000261560">
    <property type="component" value="Unplaced"/>
</dbReference>
<protein>
    <submittedName>
        <fullName evidence="18">Calcineurin-like EF-hand protein 2</fullName>
    </submittedName>
</protein>
<dbReference type="GO" id="GO:0005886">
    <property type="term" value="C:plasma membrane"/>
    <property type="evidence" value="ECO:0007669"/>
    <property type="project" value="UniProtKB-SubCell"/>
</dbReference>
<evidence type="ECO:0000256" key="4">
    <source>
        <dbReference type="ARBA" id="ARBA00022448"/>
    </source>
</evidence>
<dbReference type="Ensembl" id="ENSOMET00000026987.1">
    <property type="protein sequence ID" value="ENSOMEP00000018088.1"/>
    <property type="gene ID" value="ENSOMEG00000019784.1"/>
</dbReference>
<organism evidence="18 19">
    <name type="scientific">Oryzias melastigma</name>
    <name type="common">Marine medaka</name>
    <dbReference type="NCBI Taxonomy" id="30732"/>
    <lineage>
        <taxon>Eukaryota</taxon>
        <taxon>Metazoa</taxon>
        <taxon>Chordata</taxon>
        <taxon>Craniata</taxon>
        <taxon>Vertebrata</taxon>
        <taxon>Euteleostomi</taxon>
        <taxon>Actinopterygii</taxon>
        <taxon>Neopterygii</taxon>
        <taxon>Teleostei</taxon>
        <taxon>Neoteleostei</taxon>
        <taxon>Acanthomorphata</taxon>
        <taxon>Ovalentaria</taxon>
        <taxon>Atherinomorphae</taxon>
        <taxon>Beloniformes</taxon>
        <taxon>Adrianichthyidae</taxon>
        <taxon>Oryziinae</taxon>
        <taxon>Oryzias</taxon>
    </lineage>
</organism>
<keyword evidence="8" id="KW-0519">Myristate</keyword>
<dbReference type="PaxDb" id="30732-ENSOMEP00000018088"/>
<evidence type="ECO:0000256" key="7">
    <source>
        <dbReference type="ARBA" id="ARBA00022553"/>
    </source>
</evidence>
<reference evidence="18" key="1">
    <citation type="submission" date="2025-08" db="UniProtKB">
        <authorList>
            <consortium name="Ensembl"/>
        </authorList>
    </citation>
    <scope>IDENTIFICATION</scope>
</reference>
<comment type="similarity">
    <text evidence="16">Belongs to the calcineurin regulatory subunit family. CHP subfamily.</text>
</comment>
<evidence type="ECO:0000256" key="3">
    <source>
        <dbReference type="ARBA" id="ARBA00004496"/>
    </source>
</evidence>
<evidence type="ECO:0000256" key="9">
    <source>
        <dbReference type="ARBA" id="ARBA00022723"/>
    </source>
</evidence>
<dbReference type="SUPFAM" id="SSF47473">
    <property type="entry name" value="EF-hand"/>
    <property type="match status" value="1"/>
</dbReference>
<evidence type="ECO:0000256" key="12">
    <source>
        <dbReference type="ARBA" id="ARBA00022927"/>
    </source>
</evidence>
<keyword evidence="12" id="KW-0653">Protein transport</keyword>
<dbReference type="GO" id="GO:0005634">
    <property type="term" value="C:nucleus"/>
    <property type="evidence" value="ECO:0007669"/>
    <property type="project" value="UniProtKB-SubCell"/>
</dbReference>
<keyword evidence="15" id="KW-0449">Lipoprotein</keyword>
<evidence type="ECO:0000256" key="1">
    <source>
        <dbReference type="ARBA" id="ARBA00004123"/>
    </source>
</evidence>
<keyword evidence="7" id="KW-0597">Phosphoprotein</keyword>
<evidence type="ECO:0000256" key="6">
    <source>
        <dbReference type="ARBA" id="ARBA00022490"/>
    </source>
</evidence>
<dbReference type="InterPro" id="IPR018247">
    <property type="entry name" value="EF_Hand_1_Ca_BS"/>
</dbReference>
<evidence type="ECO:0000256" key="10">
    <source>
        <dbReference type="ARBA" id="ARBA00022737"/>
    </source>
</evidence>
<keyword evidence="10" id="KW-0677">Repeat</keyword>
<dbReference type="PROSITE" id="PS00018">
    <property type="entry name" value="EF_HAND_1"/>
    <property type="match status" value="2"/>
</dbReference>
<keyword evidence="14" id="KW-0539">Nucleus</keyword>
<feature type="domain" description="EF-hand" evidence="17">
    <location>
        <begin position="192"/>
        <end position="227"/>
    </location>
</feature>
<dbReference type="Gene3D" id="1.10.238.10">
    <property type="entry name" value="EF-hand"/>
    <property type="match status" value="1"/>
</dbReference>
<keyword evidence="6" id="KW-0963">Cytoplasm</keyword>
<dbReference type="PROSITE" id="PS50222">
    <property type="entry name" value="EF_HAND_2"/>
    <property type="match status" value="2"/>
</dbReference>
<keyword evidence="9" id="KW-0479">Metal-binding</keyword>
<proteinExistence type="inferred from homology"/>
<dbReference type="InterPro" id="IPR011992">
    <property type="entry name" value="EF-hand-dom_pair"/>
</dbReference>
<evidence type="ECO:0000256" key="16">
    <source>
        <dbReference type="ARBA" id="ARBA00038164"/>
    </source>
</evidence>
<accession>A0A3B3CJP3</accession>
<keyword evidence="19" id="KW-1185">Reference proteome</keyword>
<evidence type="ECO:0000256" key="15">
    <source>
        <dbReference type="ARBA" id="ARBA00023288"/>
    </source>
</evidence>
<dbReference type="AlphaFoldDB" id="A0A3B3CJP3"/>
<evidence type="ECO:0000313" key="18">
    <source>
        <dbReference type="Ensembl" id="ENSOMEP00000018088.1"/>
    </source>
</evidence>
<evidence type="ECO:0000256" key="13">
    <source>
        <dbReference type="ARBA" id="ARBA00023136"/>
    </source>
</evidence>